<dbReference type="RefSeq" id="WP_006005531.1">
    <property type="nucleotide sequence ID" value="NZ_DS996355.1"/>
</dbReference>
<dbReference type="Proteomes" id="UP000003676">
    <property type="component" value="Unassembled WGS sequence"/>
</dbReference>
<dbReference type="Gene3D" id="3.30.1920.10">
    <property type="entry name" value="Baseplate protein-like domains - 2 layer sandwich fold"/>
    <property type="match status" value="1"/>
</dbReference>
<evidence type="ECO:0000313" key="5">
    <source>
        <dbReference type="EMBL" id="EEB33996.1"/>
    </source>
</evidence>
<dbReference type="InterPro" id="IPR023399">
    <property type="entry name" value="Baseplate-like_2-layer_sand"/>
</dbReference>
<dbReference type="Pfam" id="PF22174">
    <property type="entry name" value="NMB1110-like_C"/>
    <property type="match status" value="1"/>
</dbReference>
<feature type="domain" description="Tail protein NMB1110-like third" evidence="4">
    <location>
        <begin position="207"/>
        <end position="265"/>
    </location>
</feature>
<dbReference type="InterPro" id="IPR054482">
    <property type="entry name" value="NMB1110-like_3rd"/>
</dbReference>
<dbReference type="PIRSF" id="PIRSF004440">
    <property type="entry name" value="GpP"/>
    <property type="match status" value="1"/>
</dbReference>
<dbReference type="Pfam" id="PF21683">
    <property type="entry name" value="GpP-like_1st"/>
    <property type="match status" value="1"/>
</dbReference>
<dbReference type="InterPro" id="IPR053981">
    <property type="entry name" value="Gp44/GpP-like_2nd"/>
</dbReference>
<reference evidence="5 6" key="2">
    <citation type="submission" date="2008-10" db="EMBL/GenBank/DDBJ databases">
        <authorList>
            <person name="Fulton L."/>
            <person name="Clifton S."/>
            <person name="Fulton B."/>
            <person name="Xu J."/>
            <person name="Minx P."/>
            <person name="Pepin K.H."/>
            <person name="Johnson M."/>
            <person name="Bhonagiri V."/>
            <person name="Nash W.E."/>
            <person name="Mardis E.R."/>
            <person name="Wilson R.K."/>
        </authorList>
    </citation>
    <scope>NUCLEOTIDE SEQUENCE [LARGE SCALE GENOMIC DNA]</scope>
    <source>
        <strain evidence="5 6">ATCC 29098</strain>
    </source>
</reference>
<evidence type="ECO:0000259" key="3">
    <source>
        <dbReference type="Pfam" id="PF22255"/>
    </source>
</evidence>
<dbReference type="AlphaFoldDB" id="B6WSQ2"/>
<dbReference type="InterPro" id="IPR026276">
    <property type="entry name" value="Baseplate_GpP"/>
</dbReference>
<dbReference type="OrthoDB" id="9016931at2"/>
<accession>B6WSQ2</accession>
<proteinExistence type="predicted"/>
<evidence type="ECO:0000259" key="2">
    <source>
        <dbReference type="Pfam" id="PF22174"/>
    </source>
</evidence>
<dbReference type="eggNOG" id="COG4379">
    <property type="taxonomic scope" value="Bacteria"/>
</dbReference>
<dbReference type="InterPro" id="IPR049354">
    <property type="entry name" value="GpP-like_N"/>
</dbReference>
<protein>
    <recommendedName>
        <fullName evidence="7">Bacteriophage Mu P protein</fullName>
    </recommendedName>
</protein>
<organism evidence="5 6">
    <name type="scientific">Desulfovibrio piger ATCC 29098</name>
    <dbReference type="NCBI Taxonomy" id="411464"/>
    <lineage>
        <taxon>Bacteria</taxon>
        <taxon>Pseudomonadati</taxon>
        <taxon>Thermodesulfobacteriota</taxon>
        <taxon>Desulfovibrionia</taxon>
        <taxon>Desulfovibrionales</taxon>
        <taxon>Desulfovibrionaceae</taxon>
        <taxon>Desulfovibrio</taxon>
    </lineage>
</organism>
<evidence type="ECO:0000313" key="6">
    <source>
        <dbReference type="Proteomes" id="UP000003676"/>
    </source>
</evidence>
<dbReference type="InterPro" id="IPR054034">
    <property type="entry name" value="NMB1110-like_C"/>
</dbReference>
<dbReference type="Gene3D" id="2.30.300.10">
    <property type="entry name" value="Baseplate protein-like domain - beta roll fold"/>
    <property type="match status" value="1"/>
</dbReference>
<sequence length="363" mass="39798">MSADTDAITLAIAGHEHRDWERYSIDSDFFTPADAWSLSLGIPATAIPDYVKPWAEVQVRLGTDVILTGRVDAVRRRLAKGEHRLELHGRDRAGVLLDCSAPVLARRELTLAEICATYLRPLGIDRMDVQGGDSRKKVTVEPGMSAWEALERAAELAGLWPWFTPDGVLKVAAPDYGRAVDAELILDTTGTKNNVQDLSLEDNCQRRWSEVTVLGQGTGDEHEGAQPAIKAAARDAEAGFARPLIRDAAHLETTAQAQARANKLLSDSIFESWQAVARVRGHRTDSGAVWEPGMHIRLLSTPLGLDVDTMLARRTLSCDRQGGTITTLYLRPWALWLPDTAPKARRKHHKKGGDCCTCDLCAG</sequence>
<dbReference type="Gene3D" id="3.55.50.10">
    <property type="entry name" value="Baseplate protein-like domains"/>
    <property type="match status" value="1"/>
</dbReference>
<gene>
    <name evidence="5" type="ORF">DESPIG_01104</name>
</gene>
<dbReference type="HOGENOM" id="CLU_060292_1_0_7"/>
<dbReference type="Pfam" id="PF22255">
    <property type="entry name" value="Gp44-like_2nd"/>
    <property type="match status" value="1"/>
</dbReference>
<feature type="domain" description="Baseplate hub protein gp44/GpP-like second" evidence="3">
    <location>
        <begin position="93"/>
        <end position="171"/>
    </location>
</feature>
<evidence type="ECO:0000259" key="4">
    <source>
        <dbReference type="Pfam" id="PF22630"/>
    </source>
</evidence>
<comment type="caution">
    <text evidence="5">The sequence shown here is derived from an EMBL/GenBank/DDBJ whole genome shotgun (WGS) entry which is preliminary data.</text>
</comment>
<dbReference type="Pfam" id="PF22630">
    <property type="entry name" value="NMB1110_3rd"/>
    <property type="match status" value="1"/>
</dbReference>
<evidence type="ECO:0000259" key="1">
    <source>
        <dbReference type="Pfam" id="PF21683"/>
    </source>
</evidence>
<dbReference type="EMBL" id="ABXU01000028">
    <property type="protein sequence ID" value="EEB33996.1"/>
    <property type="molecule type" value="Genomic_DNA"/>
</dbReference>
<reference evidence="5 6" key="1">
    <citation type="submission" date="2008-10" db="EMBL/GenBank/DDBJ databases">
        <title>Draft genome sequence of Desulvovibrio piger (ATCC 29098).</title>
        <authorList>
            <person name="Sudarsanam P."/>
            <person name="Ley R."/>
            <person name="Guruge J."/>
            <person name="Turnbaugh P.J."/>
            <person name="Mahowald M."/>
            <person name="Liep D."/>
            <person name="Gordon J."/>
        </authorList>
    </citation>
    <scope>NUCLEOTIDE SEQUENCE [LARGE SCALE GENOMIC DNA]</scope>
    <source>
        <strain evidence="5 6">ATCC 29098</strain>
    </source>
</reference>
<evidence type="ECO:0008006" key="7">
    <source>
        <dbReference type="Google" id="ProtNLM"/>
    </source>
</evidence>
<dbReference type="SUPFAM" id="SSF69279">
    <property type="entry name" value="Phage tail proteins"/>
    <property type="match status" value="2"/>
</dbReference>
<feature type="domain" description="Baseplate hub protein gp44-like N-terminal" evidence="1">
    <location>
        <begin position="8"/>
        <end position="91"/>
    </location>
</feature>
<feature type="domain" description="Tail protein NMB1110-like C-terminal" evidence="2">
    <location>
        <begin position="267"/>
        <end position="331"/>
    </location>
</feature>
<name>B6WSQ2_9BACT</name>